<dbReference type="InterPro" id="IPR028098">
    <property type="entry name" value="Glyco_trans_4-like_N"/>
</dbReference>
<dbReference type="Proteomes" id="UP000651085">
    <property type="component" value="Unassembled WGS sequence"/>
</dbReference>
<organism evidence="3 4">
    <name type="scientific">Jilunia laotingensis</name>
    <dbReference type="NCBI Taxonomy" id="2763675"/>
    <lineage>
        <taxon>Bacteria</taxon>
        <taxon>Pseudomonadati</taxon>
        <taxon>Bacteroidota</taxon>
        <taxon>Bacteroidia</taxon>
        <taxon>Bacteroidales</taxon>
        <taxon>Bacteroidaceae</taxon>
        <taxon>Jilunia</taxon>
    </lineage>
</organism>
<dbReference type="PANTHER" id="PTHR45947:SF3">
    <property type="entry name" value="SULFOQUINOVOSYL TRANSFERASE SQD2"/>
    <property type="match status" value="1"/>
</dbReference>
<proteinExistence type="predicted"/>
<gene>
    <name evidence="3" type="ORF">H8744_02340</name>
</gene>
<dbReference type="EMBL" id="JACRTF010000001">
    <property type="protein sequence ID" value="MBC8592099.1"/>
    <property type="molecule type" value="Genomic_DNA"/>
</dbReference>
<dbReference type="InterPro" id="IPR050194">
    <property type="entry name" value="Glycosyltransferase_grp1"/>
</dbReference>
<protein>
    <submittedName>
        <fullName evidence="3">Glycosyltransferase</fullName>
    </submittedName>
</protein>
<dbReference type="AlphaFoldDB" id="A0A926F553"/>
<dbReference type="Pfam" id="PF00534">
    <property type="entry name" value="Glycos_transf_1"/>
    <property type="match status" value="1"/>
</dbReference>
<feature type="domain" description="Glycosyl transferase family 1" evidence="1">
    <location>
        <begin position="206"/>
        <end position="359"/>
    </location>
</feature>
<dbReference type="GO" id="GO:0016757">
    <property type="term" value="F:glycosyltransferase activity"/>
    <property type="evidence" value="ECO:0007669"/>
    <property type="project" value="InterPro"/>
</dbReference>
<feature type="domain" description="Glycosyltransferase subfamily 4-like N-terminal" evidence="2">
    <location>
        <begin position="13"/>
        <end position="116"/>
    </location>
</feature>
<keyword evidence="4" id="KW-1185">Reference proteome</keyword>
<dbReference type="Gene3D" id="3.40.50.2000">
    <property type="entry name" value="Glycogen Phosphorylase B"/>
    <property type="match status" value="2"/>
</dbReference>
<reference evidence="3" key="1">
    <citation type="submission" date="2020-08" db="EMBL/GenBank/DDBJ databases">
        <title>Genome public.</title>
        <authorList>
            <person name="Liu C."/>
            <person name="Sun Q."/>
        </authorList>
    </citation>
    <scope>NUCLEOTIDE SEQUENCE</scope>
    <source>
        <strain evidence="3">N12</strain>
    </source>
</reference>
<evidence type="ECO:0000313" key="4">
    <source>
        <dbReference type="Proteomes" id="UP000651085"/>
    </source>
</evidence>
<dbReference type="InterPro" id="IPR001296">
    <property type="entry name" value="Glyco_trans_1"/>
</dbReference>
<dbReference type="PANTHER" id="PTHR45947">
    <property type="entry name" value="SULFOQUINOVOSYL TRANSFERASE SQD2"/>
    <property type="match status" value="1"/>
</dbReference>
<dbReference type="RefSeq" id="WP_262433315.1">
    <property type="nucleotide sequence ID" value="NZ_JACRTF010000001.1"/>
</dbReference>
<evidence type="ECO:0000259" key="2">
    <source>
        <dbReference type="Pfam" id="PF13439"/>
    </source>
</evidence>
<sequence length="387" mass="44599">MNILFLYRIYPSYGGVEVVTTVLANEFIKDGHRVTIASFERGKEGLLEQLDKRVFLLHLNRSVLSLHNMRRMKCYCKVNNIDVIINQWGLPFYTSLFLKIAVPNIPLISELHGSPTVTKTLLTTKEKIFMSKTVFDKLKHRLVLFFKRCVIKYGLRYNLRVNDAYILLSPSFIPVLETFIGKHNNKILYAIGNPITVKTDYNNYSTEKTKTLLYVGRMDYANKRVDRVVDFWIRCHNRLPEWNMVLIGDGPYRQALEEKAKNLPRIEFKPFAVDPPIEFYKKASILLLTSDLEGFGLVVIEAMSYGVVPVVYGSYEAIYDIIDAGKNGIITGYPFNEEEFDNSVISLCNDNKQRELLANMAVEKSLVFSIDSIKTQWYTIINNIITI</sequence>
<dbReference type="SUPFAM" id="SSF53756">
    <property type="entry name" value="UDP-Glycosyltransferase/glycogen phosphorylase"/>
    <property type="match status" value="1"/>
</dbReference>
<evidence type="ECO:0000313" key="3">
    <source>
        <dbReference type="EMBL" id="MBC8592099.1"/>
    </source>
</evidence>
<name>A0A926F553_9BACT</name>
<dbReference type="Pfam" id="PF13439">
    <property type="entry name" value="Glyco_transf_4"/>
    <property type="match status" value="1"/>
</dbReference>
<accession>A0A926F553</accession>
<evidence type="ECO:0000259" key="1">
    <source>
        <dbReference type="Pfam" id="PF00534"/>
    </source>
</evidence>
<comment type="caution">
    <text evidence="3">The sequence shown here is derived from an EMBL/GenBank/DDBJ whole genome shotgun (WGS) entry which is preliminary data.</text>
</comment>